<evidence type="ECO:0000256" key="1">
    <source>
        <dbReference type="ARBA" id="ARBA00023157"/>
    </source>
</evidence>
<dbReference type="EMBL" id="MU854356">
    <property type="protein sequence ID" value="KAK4041530.1"/>
    <property type="molecule type" value="Genomic_DNA"/>
</dbReference>
<dbReference type="InterPro" id="IPR000436">
    <property type="entry name" value="Sushi_SCR_CCP_dom"/>
</dbReference>
<keyword evidence="5" id="KW-1185">Reference proteome</keyword>
<feature type="domain" description="Sushi" evidence="3">
    <location>
        <begin position="22"/>
        <end position="68"/>
    </location>
</feature>
<feature type="signal peptide" evidence="2">
    <location>
        <begin position="1"/>
        <end position="18"/>
    </location>
</feature>
<dbReference type="Proteomes" id="UP001303115">
    <property type="component" value="Unassembled WGS sequence"/>
</dbReference>
<evidence type="ECO:0000313" key="4">
    <source>
        <dbReference type="EMBL" id="KAK4041530.1"/>
    </source>
</evidence>
<proteinExistence type="predicted"/>
<keyword evidence="1" id="KW-1015">Disulfide bond</keyword>
<reference evidence="5" key="1">
    <citation type="journal article" date="2023" name="Mol. Phylogenet. Evol.">
        <title>Genome-scale phylogeny and comparative genomics of the fungal order Sordariales.</title>
        <authorList>
            <person name="Hensen N."/>
            <person name="Bonometti L."/>
            <person name="Westerberg I."/>
            <person name="Brannstrom I.O."/>
            <person name="Guillou S."/>
            <person name="Cros-Aarteil S."/>
            <person name="Calhoun S."/>
            <person name="Haridas S."/>
            <person name="Kuo A."/>
            <person name="Mondo S."/>
            <person name="Pangilinan J."/>
            <person name="Riley R."/>
            <person name="LaButti K."/>
            <person name="Andreopoulos B."/>
            <person name="Lipzen A."/>
            <person name="Chen C."/>
            <person name="Yan M."/>
            <person name="Daum C."/>
            <person name="Ng V."/>
            <person name="Clum A."/>
            <person name="Steindorff A."/>
            <person name="Ohm R.A."/>
            <person name="Martin F."/>
            <person name="Silar P."/>
            <person name="Natvig D.O."/>
            <person name="Lalanne C."/>
            <person name="Gautier V."/>
            <person name="Ament-Velasquez S.L."/>
            <person name="Kruys A."/>
            <person name="Hutchinson M.I."/>
            <person name="Powell A.J."/>
            <person name="Barry K."/>
            <person name="Miller A.N."/>
            <person name="Grigoriev I.V."/>
            <person name="Debuchy R."/>
            <person name="Gladieux P."/>
            <person name="Hiltunen Thoren M."/>
            <person name="Johannesson H."/>
        </authorList>
    </citation>
    <scope>NUCLEOTIDE SEQUENCE [LARGE SCALE GENOMIC DNA]</scope>
    <source>
        <strain evidence="5">CBS 284.82</strain>
    </source>
</reference>
<protein>
    <recommendedName>
        <fullName evidence="3">Sushi domain-containing protein</fullName>
    </recommendedName>
</protein>
<organism evidence="4 5">
    <name type="scientific">Parachaetomium inaequale</name>
    <dbReference type="NCBI Taxonomy" id="2588326"/>
    <lineage>
        <taxon>Eukaryota</taxon>
        <taxon>Fungi</taxon>
        <taxon>Dikarya</taxon>
        <taxon>Ascomycota</taxon>
        <taxon>Pezizomycotina</taxon>
        <taxon>Sordariomycetes</taxon>
        <taxon>Sordariomycetidae</taxon>
        <taxon>Sordariales</taxon>
        <taxon>Chaetomiaceae</taxon>
        <taxon>Parachaetomium</taxon>
    </lineage>
</organism>
<gene>
    <name evidence="4" type="ORF">C8A01DRAFT_34483</name>
</gene>
<comment type="caution">
    <text evidence="4">The sequence shown here is derived from an EMBL/GenBank/DDBJ whole genome shotgun (WGS) entry which is preliminary data.</text>
</comment>
<sequence>MQLPTVAAILSLAAFGAAQTTSSCVNGQYQCGFRDGHEAIYVCNGGQLFLSATCASQCRWINNLPYCI</sequence>
<keyword evidence="2" id="KW-0732">Signal</keyword>
<evidence type="ECO:0000259" key="3">
    <source>
        <dbReference type="PROSITE" id="PS50923"/>
    </source>
</evidence>
<name>A0AAN6PN42_9PEZI</name>
<evidence type="ECO:0000313" key="5">
    <source>
        <dbReference type="Proteomes" id="UP001303115"/>
    </source>
</evidence>
<accession>A0AAN6PN42</accession>
<dbReference type="PROSITE" id="PS50923">
    <property type="entry name" value="SUSHI"/>
    <property type="match status" value="1"/>
</dbReference>
<dbReference type="AlphaFoldDB" id="A0AAN6PN42"/>
<feature type="chain" id="PRO_5042892577" description="Sushi domain-containing protein" evidence="2">
    <location>
        <begin position="19"/>
        <end position="68"/>
    </location>
</feature>
<evidence type="ECO:0000256" key="2">
    <source>
        <dbReference type="SAM" id="SignalP"/>
    </source>
</evidence>